<name>A0ABN3UPL1_9MICO</name>
<gene>
    <name evidence="2" type="ORF">GCM10009867_21890</name>
</gene>
<dbReference type="Proteomes" id="UP001501326">
    <property type="component" value="Unassembled WGS sequence"/>
</dbReference>
<organism evidence="2 3">
    <name type="scientific">Pedococcus aerophilus</name>
    <dbReference type="NCBI Taxonomy" id="436356"/>
    <lineage>
        <taxon>Bacteria</taxon>
        <taxon>Bacillati</taxon>
        <taxon>Actinomycetota</taxon>
        <taxon>Actinomycetes</taxon>
        <taxon>Micrococcales</taxon>
        <taxon>Intrasporangiaceae</taxon>
        <taxon>Pedococcus</taxon>
    </lineage>
</organism>
<protein>
    <submittedName>
        <fullName evidence="2">Uncharacterized protein</fullName>
    </submittedName>
</protein>
<keyword evidence="3" id="KW-1185">Reference proteome</keyword>
<sequence>MAPSDTAAAKRQGKEPAPDLTANRTKAQKHMIRIMSTRGGKGFRRLRSAETSLAPYKTGDARPPSGERRAS</sequence>
<evidence type="ECO:0000313" key="2">
    <source>
        <dbReference type="EMBL" id="GAA2736700.1"/>
    </source>
</evidence>
<proteinExistence type="predicted"/>
<accession>A0ABN3UPL1</accession>
<evidence type="ECO:0000313" key="3">
    <source>
        <dbReference type="Proteomes" id="UP001501326"/>
    </source>
</evidence>
<dbReference type="EMBL" id="BAAARN010000001">
    <property type="protein sequence ID" value="GAA2736700.1"/>
    <property type="molecule type" value="Genomic_DNA"/>
</dbReference>
<feature type="region of interest" description="Disordered" evidence="1">
    <location>
        <begin position="1"/>
        <end position="71"/>
    </location>
</feature>
<comment type="caution">
    <text evidence="2">The sequence shown here is derived from an EMBL/GenBank/DDBJ whole genome shotgun (WGS) entry which is preliminary data.</text>
</comment>
<evidence type="ECO:0000256" key="1">
    <source>
        <dbReference type="SAM" id="MobiDB-lite"/>
    </source>
</evidence>
<reference evidence="2 3" key="1">
    <citation type="journal article" date="2019" name="Int. J. Syst. Evol. Microbiol.">
        <title>The Global Catalogue of Microorganisms (GCM) 10K type strain sequencing project: providing services to taxonomists for standard genome sequencing and annotation.</title>
        <authorList>
            <consortium name="The Broad Institute Genomics Platform"/>
            <consortium name="The Broad Institute Genome Sequencing Center for Infectious Disease"/>
            <person name="Wu L."/>
            <person name="Ma J."/>
        </authorList>
    </citation>
    <scope>NUCLEOTIDE SEQUENCE [LARGE SCALE GENOMIC DNA]</scope>
    <source>
        <strain evidence="2 3">JCM 16378</strain>
    </source>
</reference>